<feature type="region of interest" description="Disordered" evidence="1">
    <location>
        <begin position="1"/>
        <end position="23"/>
    </location>
</feature>
<dbReference type="Gene3D" id="1.20.1280.50">
    <property type="match status" value="1"/>
</dbReference>
<dbReference type="GO" id="GO:0005737">
    <property type="term" value="C:cytoplasm"/>
    <property type="evidence" value="ECO:0007669"/>
    <property type="project" value="TreeGrafter"/>
</dbReference>
<organism evidence="3 4">
    <name type="scientific">Dacryopinax primogenitus (strain DJM 731)</name>
    <name type="common">Brown rot fungus</name>
    <dbReference type="NCBI Taxonomy" id="1858805"/>
    <lineage>
        <taxon>Eukaryota</taxon>
        <taxon>Fungi</taxon>
        <taxon>Dikarya</taxon>
        <taxon>Basidiomycota</taxon>
        <taxon>Agaricomycotina</taxon>
        <taxon>Dacrymycetes</taxon>
        <taxon>Dacrymycetales</taxon>
        <taxon>Dacrymycetaceae</taxon>
        <taxon>Dacryopinax</taxon>
    </lineage>
</organism>
<accession>M5G6Z5</accession>
<dbReference type="PANTHER" id="PTHR12874:SF9">
    <property type="entry name" value="F-BOX ONLY PROTEIN 48"/>
    <property type="match status" value="1"/>
</dbReference>
<dbReference type="SMART" id="SM00256">
    <property type="entry name" value="FBOX"/>
    <property type="match status" value="1"/>
</dbReference>
<feature type="compositionally biased region" description="Polar residues" evidence="1">
    <location>
        <begin position="386"/>
        <end position="396"/>
    </location>
</feature>
<feature type="compositionally biased region" description="Polar residues" evidence="1">
    <location>
        <begin position="365"/>
        <end position="378"/>
    </location>
</feature>
<dbReference type="InterPro" id="IPR036047">
    <property type="entry name" value="F-box-like_dom_sf"/>
</dbReference>
<dbReference type="EMBL" id="JH795858">
    <property type="protein sequence ID" value="EJU03985.1"/>
    <property type="molecule type" value="Genomic_DNA"/>
</dbReference>
<name>M5G6Z5_DACPD</name>
<gene>
    <name evidence="3" type="ORF">DACRYDRAFT_105056</name>
</gene>
<dbReference type="HOGENOM" id="CLU_020801_1_0_1"/>
<proteinExistence type="predicted"/>
<dbReference type="OrthoDB" id="3219396at2759"/>
<feature type="region of interest" description="Disordered" evidence="1">
    <location>
        <begin position="531"/>
        <end position="560"/>
    </location>
</feature>
<dbReference type="RefSeq" id="XP_040630879.1">
    <property type="nucleotide sequence ID" value="XM_040768026.1"/>
</dbReference>
<sequence length="591" mass="63604">MKRSAPPSTEERPTKRAHISSKGTSLSHLSDEVILHILAHLDATSLAQVQLVNTHCLRIARDNQLWKSLFLRDHPPSHLRSLSRPAKDSHHPHPPLDWRWVYRLSQNWATGFTRSSSLTFVSLQHSVVPHPHSVSDGIKTLPFAQSRLQLLGPYIALSHRSSPTARILLLPTQGTPIRLVGEIQLFSGSDEGPGTCLVPDTATGEGVAEWRFAAFSQRGSIAVFSLPLHPPSDGASSIGIKTHSWIPPGGVARQIKTAVFHSQLLVTLSSNFTLHLYHVPPSAVSGTREVQQLNLVHSLYSFSSFPPAALSLSSAQRSKNPPQKLPEEKFKLTLHHLLPAYPAHWVPTSHQFLITLPSLPSHSMASNSVLSPSANRSQPPKGDIVPSQSWTVSNWLPSALPEDSPVGSDEDGTGPGDEVGKETRVRKLRGVGGVAGDGKVVAVLGDGAVNVYRLPPRSVHLLHASSLPLPIPLQPPSATTNSTSTRAIPQALTVHAQTGRCIVATESGVVVYDLSVGGKRGRREGVMLPLPSGGVHDTKLGEGSAASSSKGQSRRGTVCEVRTDQSRIVGLWEPNAGESGEESVMVWDFDC</sequence>
<evidence type="ECO:0000313" key="3">
    <source>
        <dbReference type="EMBL" id="EJU03985.1"/>
    </source>
</evidence>
<dbReference type="Proteomes" id="UP000030653">
    <property type="component" value="Unassembled WGS sequence"/>
</dbReference>
<evidence type="ECO:0000256" key="1">
    <source>
        <dbReference type="SAM" id="MobiDB-lite"/>
    </source>
</evidence>
<dbReference type="InterPro" id="IPR001810">
    <property type="entry name" value="F-box_dom"/>
</dbReference>
<dbReference type="GO" id="GO:0019005">
    <property type="term" value="C:SCF ubiquitin ligase complex"/>
    <property type="evidence" value="ECO:0007669"/>
    <property type="project" value="TreeGrafter"/>
</dbReference>
<dbReference type="SUPFAM" id="SSF81383">
    <property type="entry name" value="F-box domain"/>
    <property type="match status" value="1"/>
</dbReference>
<dbReference type="PANTHER" id="PTHR12874">
    <property type="entry name" value="F-BOX ONLY PROTEIN 48-RELATED"/>
    <property type="match status" value="1"/>
</dbReference>
<evidence type="ECO:0000259" key="2">
    <source>
        <dbReference type="PROSITE" id="PS50181"/>
    </source>
</evidence>
<reference evidence="3 4" key="1">
    <citation type="journal article" date="2012" name="Science">
        <title>The Paleozoic origin of enzymatic lignin decomposition reconstructed from 31 fungal genomes.</title>
        <authorList>
            <person name="Floudas D."/>
            <person name="Binder M."/>
            <person name="Riley R."/>
            <person name="Barry K."/>
            <person name="Blanchette R.A."/>
            <person name="Henrissat B."/>
            <person name="Martinez A.T."/>
            <person name="Otillar R."/>
            <person name="Spatafora J.W."/>
            <person name="Yadav J.S."/>
            <person name="Aerts A."/>
            <person name="Benoit I."/>
            <person name="Boyd A."/>
            <person name="Carlson A."/>
            <person name="Copeland A."/>
            <person name="Coutinho P.M."/>
            <person name="de Vries R.P."/>
            <person name="Ferreira P."/>
            <person name="Findley K."/>
            <person name="Foster B."/>
            <person name="Gaskell J."/>
            <person name="Glotzer D."/>
            <person name="Gorecki P."/>
            <person name="Heitman J."/>
            <person name="Hesse C."/>
            <person name="Hori C."/>
            <person name="Igarashi K."/>
            <person name="Jurgens J.A."/>
            <person name="Kallen N."/>
            <person name="Kersten P."/>
            <person name="Kohler A."/>
            <person name="Kuees U."/>
            <person name="Kumar T.K.A."/>
            <person name="Kuo A."/>
            <person name="LaButti K."/>
            <person name="Larrondo L.F."/>
            <person name="Lindquist E."/>
            <person name="Ling A."/>
            <person name="Lombard V."/>
            <person name="Lucas S."/>
            <person name="Lundell T."/>
            <person name="Martin R."/>
            <person name="McLaughlin D.J."/>
            <person name="Morgenstern I."/>
            <person name="Morin E."/>
            <person name="Murat C."/>
            <person name="Nagy L.G."/>
            <person name="Nolan M."/>
            <person name="Ohm R.A."/>
            <person name="Patyshakuliyeva A."/>
            <person name="Rokas A."/>
            <person name="Ruiz-Duenas F.J."/>
            <person name="Sabat G."/>
            <person name="Salamov A."/>
            <person name="Samejima M."/>
            <person name="Schmutz J."/>
            <person name="Slot J.C."/>
            <person name="St John F."/>
            <person name="Stenlid J."/>
            <person name="Sun H."/>
            <person name="Sun S."/>
            <person name="Syed K."/>
            <person name="Tsang A."/>
            <person name="Wiebenga A."/>
            <person name="Young D."/>
            <person name="Pisabarro A."/>
            <person name="Eastwood D.C."/>
            <person name="Martin F."/>
            <person name="Cullen D."/>
            <person name="Grigoriev I.V."/>
            <person name="Hibbett D.S."/>
        </authorList>
    </citation>
    <scope>NUCLEOTIDE SEQUENCE [LARGE SCALE GENOMIC DNA]</scope>
    <source>
        <strain evidence="3 4">DJM-731 SS1</strain>
    </source>
</reference>
<feature type="compositionally biased region" description="Polar residues" evidence="1">
    <location>
        <begin position="545"/>
        <end position="555"/>
    </location>
</feature>
<feature type="domain" description="F-box" evidence="2">
    <location>
        <begin position="23"/>
        <end position="69"/>
    </location>
</feature>
<keyword evidence="4" id="KW-1185">Reference proteome</keyword>
<dbReference type="Pfam" id="PF12937">
    <property type="entry name" value="F-box-like"/>
    <property type="match status" value="1"/>
</dbReference>
<feature type="region of interest" description="Disordered" evidence="1">
    <location>
        <begin position="365"/>
        <end position="425"/>
    </location>
</feature>
<dbReference type="STRING" id="1858805.M5G6Z5"/>
<dbReference type="GO" id="GO:0031146">
    <property type="term" value="P:SCF-dependent proteasomal ubiquitin-dependent protein catabolic process"/>
    <property type="evidence" value="ECO:0007669"/>
    <property type="project" value="TreeGrafter"/>
</dbReference>
<dbReference type="PROSITE" id="PS50181">
    <property type="entry name" value="FBOX"/>
    <property type="match status" value="1"/>
</dbReference>
<protein>
    <recommendedName>
        <fullName evidence="2">F-box domain-containing protein</fullName>
    </recommendedName>
</protein>
<evidence type="ECO:0000313" key="4">
    <source>
        <dbReference type="Proteomes" id="UP000030653"/>
    </source>
</evidence>
<dbReference type="GeneID" id="63683088"/>
<dbReference type="AlphaFoldDB" id="M5G6Z5"/>